<keyword evidence="3" id="KW-1185">Reference proteome</keyword>
<feature type="region of interest" description="Disordered" evidence="1">
    <location>
        <begin position="588"/>
        <end position="609"/>
    </location>
</feature>
<dbReference type="VEuPathDB" id="TriTrypDB:TRSC58_05278"/>
<proteinExistence type="predicted"/>
<dbReference type="RefSeq" id="XP_029238926.1">
    <property type="nucleotide sequence ID" value="XM_029381249.1"/>
</dbReference>
<dbReference type="GeneID" id="40328249"/>
<accession>A0A3R7KG68</accession>
<reference evidence="2 3" key="1">
    <citation type="journal article" date="2018" name="BMC Genomics">
        <title>Genomic comparison of Trypanosoma conorhini and Trypanosoma rangeli to Trypanosoma cruzi strains of high and low virulence.</title>
        <authorList>
            <person name="Bradwell K.R."/>
            <person name="Koparde V.N."/>
            <person name="Matveyev A.V."/>
            <person name="Serrano M.G."/>
            <person name="Alves J.M."/>
            <person name="Parikh H."/>
            <person name="Huang B."/>
            <person name="Lee V."/>
            <person name="Espinosa-Alvarez O."/>
            <person name="Ortiz P.A."/>
            <person name="Costa-Martins A.G."/>
            <person name="Teixeira M.M."/>
            <person name="Buck G.A."/>
        </authorList>
    </citation>
    <scope>NUCLEOTIDE SEQUENCE [LARGE SCALE GENOMIC DNA]</scope>
    <source>
        <strain evidence="2 3">AM80</strain>
    </source>
</reference>
<organism evidence="2 3">
    <name type="scientific">Trypanosoma rangeli</name>
    <dbReference type="NCBI Taxonomy" id="5698"/>
    <lineage>
        <taxon>Eukaryota</taxon>
        <taxon>Discoba</taxon>
        <taxon>Euglenozoa</taxon>
        <taxon>Kinetoplastea</taxon>
        <taxon>Metakinetoplastina</taxon>
        <taxon>Trypanosomatida</taxon>
        <taxon>Trypanosomatidae</taxon>
        <taxon>Trypanosoma</taxon>
        <taxon>Herpetosoma</taxon>
    </lineage>
</organism>
<evidence type="ECO:0008006" key="4">
    <source>
        <dbReference type="Google" id="ProtNLM"/>
    </source>
</evidence>
<dbReference type="OMA" id="IWADIEN"/>
<evidence type="ECO:0000256" key="1">
    <source>
        <dbReference type="SAM" id="MobiDB-lite"/>
    </source>
</evidence>
<sequence>MVQELQMVYRAWGLAKERRSSVVGNAADVDGLKSELLCRLRAVHTTLLRTMECYLMNPANSASLSKLFLIGQQSWSEGEEWFIEQDEVYNAFVAALGRLLFNSGKDLITAHILACQQEKKVIFNNQSPLLEEFQPFSALDPTIRWITDNGPSALARQLREYSVQQSVSIVIYSQISWNQLYAYVVRDGDVKGAPIVLDEDADWELKELQRLYEVISQTHPPKDAIKIRRVIRSRWNGLLEKLYHRLLSPIEGLLPPPAPKPHVPLSEVGQVCFIDTWAPSHIPIPFQALWNPTNEASCLLQWAVFKANRPWDLICSAEVPWSSPLADSPVITRVITPATVWPTTSVSEGTFRPGTHMVTYVNTKGVGFASMEDATPIRHWKGGNDMEKGGLWQNVPWERWLGRVLGTVRAGIPTYAFMKGKDPAQSMSTALFIHEVPRAEREGIASTKSSPSPSSSNGTSEIISVHREMPYNQCSDLFVSHVVGRDSGVGIHRAAVLPVFKVAGRDPAGTYVSFLKALVATNEMTAAKAYRLAILLSWQTDCREEPWRSTSVMLFNYGGAMNTLGFLHEEYCKRRYLKAPRVFACKDTASNDDTGNQNPDPQPSKYHSRIRNTVDGRYVEKYGIDVIYDVVLHGLSTSRPQGEVAILDNMIQCIEQNRSTLEKCVESHSEGKVVARTLEPPPVESVSAPSSNSDGAVSVVSATRNIVKADRSGGANMGSSVLPVREIRPSKGNRPSNGRKPPSGT</sequence>
<feature type="region of interest" description="Disordered" evidence="1">
    <location>
        <begin position="706"/>
        <end position="745"/>
    </location>
</feature>
<dbReference type="Proteomes" id="UP000283634">
    <property type="component" value="Unassembled WGS sequence"/>
</dbReference>
<evidence type="ECO:0000313" key="3">
    <source>
        <dbReference type="Proteomes" id="UP000283634"/>
    </source>
</evidence>
<dbReference type="OrthoDB" id="240582at2759"/>
<dbReference type="AlphaFoldDB" id="A0A3R7KG68"/>
<dbReference type="EMBL" id="MKGL01000124">
    <property type="protein sequence ID" value="RNF05849.1"/>
    <property type="molecule type" value="Genomic_DNA"/>
</dbReference>
<protein>
    <recommendedName>
        <fullName evidence="4">XPC-binding domain-containing protein</fullName>
    </recommendedName>
</protein>
<evidence type="ECO:0000313" key="2">
    <source>
        <dbReference type="EMBL" id="RNF05849.1"/>
    </source>
</evidence>
<comment type="caution">
    <text evidence="2">The sequence shown here is derived from an EMBL/GenBank/DDBJ whole genome shotgun (WGS) entry which is preliminary data.</text>
</comment>
<gene>
    <name evidence="2" type="ORF">TraAM80_04316</name>
</gene>
<name>A0A3R7KG68_TRYRA</name>